<comment type="function">
    <text evidence="12">Catalyzes the phosphorylation of ribose at O-5 in a reaction requiring ATP and magnesium. The resulting D-ribose-5-phosphate can then be used either for sythesis of nucleotides, histidine, and tryptophan, or as a component of the pentose phosphate pathway.</text>
</comment>
<evidence type="ECO:0000256" key="6">
    <source>
        <dbReference type="ARBA" id="ARBA00022741"/>
    </source>
</evidence>
<dbReference type="AlphaFoldDB" id="A0A4S2DKX2"/>
<keyword evidence="10 12" id="KW-0630">Potassium</keyword>
<feature type="binding site" evidence="12">
    <location>
        <position position="563"/>
    </location>
    <ligand>
        <name>K(+)</name>
        <dbReference type="ChEBI" id="CHEBI:29103"/>
    </ligand>
</feature>
<dbReference type="SUPFAM" id="SSF47413">
    <property type="entry name" value="lambda repressor-like DNA-binding domains"/>
    <property type="match status" value="1"/>
</dbReference>
<dbReference type="Gene3D" id="1.10.260.40">
    <property type="entry name" value="lambda repressor-like DNA-binding domains"/>
    <property type="match status" value="1"/>
</dbReference>
<comment type="activity regulation">
    <text evidence="12">Activated by a monovalent cation that binds near, but not in, the active site. The most likely occupant of the site in vivo is potassium. Ion binding induces a conformational change that may alter substrate affinity.</text>
</comment>
<feature type="binding site" evidence="12">
    <location>
        <position position="608"/>
    </location>
    <ligand>
        <name>K(+)</name>
        <dbReference type="ChEBI" id="CHEBI:29103"/>
    </ligand>
</feature>
<dbReference type="RefSeq" id="WP_136006540.1">
    <property type="nucleotide sequence ID" value="NZ_SRYR01000003.1"/>
</dbReference>
<keyword evidence="6 12" id="KW-0547">Nucleotide-binding</keyword>
<dbReference type="GO" id="GO:0005524">
    <property type="term" value="F:ATP binding"/>
    <property type="evidence" value="ECO:0007669"/>
    <property type="project" value="UniProtKB-UniRule"/>
</dbReference>
<dbReference type="Gene3D" id="3.40.1190.20">
    <property type="match status" value="1"/>
</dbReference>
<proteinExistence type="inferred from homology"/>
<comment type="catalytic activity">
    <reaction evidence="12">
        <text>D-ribose + ATP = D-ribose 5-phosphate + ADP + H(+)</text>
        <dbReference type="Rhea" id="RHEA:13697"/>
        <dbReference type="ChEBI" id="CHEBI:15378"/>
        <dbReference type="ChEBI" id="CHEBI:30616"/>
        <dbReference type="ChEBI" id="CHEBI:47013"/>
        <dbReference type="ChEBI" id="CHEBI:78346"/>
        <dbReference type="ChEBI" id="CHEBI:456216"/>
        <dbReference type="EC" id="2.7.1.15"/>
    </reaction>
</comment>
<feature type="active site" description="Proton acceptor" evidence="12">
    <location>
        <position position="569"/>
    </location>
</feature>
<dbReference type="PANTHER" id="PTHR10584:SF166">
    <property type="entry name" value="RIBOKINASE"/>
    <property type="match status" value="1"/>
</dbReference>
<evidence type="ECO:0000256" key="4">
    <source>
        <dbReference type="ARBA" id="ARBA00022679"/>
    </source>
</evidence>
<comment type="similarity">
    <text evidence="1">Belongs to the carbohydrate kinase pfkB family.</text>
</comment>
<comment type="subcellular location">
    <subcellularLocation>
        <location evidence="12">Cytoplasm</location>
    </subcellularLocation>
</comment>
<evidence type="ECO:0000256" key="8">
    <source>
        <dbReference type="ARBA" id="ARBA00022840"/>
    </source>
</evidence>
<dbReference type="InterPro" id="IPR000843">
    <property type="entry name" value="HTH_LacI"/>
</dbReference>
<dbReference type="GO" id="GO:0005737">
    <property type="term" value="C:cytoplasm"/>
    <property type="evidence" value="ECO:0007669"/>
    <property type="project" value="UniProtKB-SubCell"/>
</dbReference>
<reference evidence="14 15" key="1">
    <citation type="submission" date="2019-04" db="EMBL/GenBank/DDBJ databases">
        <title>Microbes associate with the intestines of laboratory mice.</title>
        <authorList>
            <person name="Navarre W."/>
            <person name="Wong E."/>
            <person name="Huang K."/>
            <person name="Tropini C."/>
            <person name="Ng K."/>
            <person name="Yu B."/>
        </authorList>
    </citation>
    <scope>NUCLEOTIDE SEQUENCE [LARGE SCALE GENOMIC DNA]</scope>
    <source>
        <strain evidence="14 15">NM50_B9-20</strain>
    </source>
</reference>
<dbReference type="PROSITE" id="PS50932">
    <property type="entry name" value="HTH_LACI_2"/>
    <property type="match status" value="1"/>
</dbReference>
<evidence type="ECO:0000256" key="12">
    <source>
        <dbReference type="HAMAP-Rule" id="MF_01987"/>
    </source>
</evidence>
<evidence type="ECO:0000313" key="14">
    <source>
        <dbReference type="EMBL" id="TGY42322.1"/>
    </source>
</evidence>
<accession>A0A4S2DKX2</accession>
<dbReference type="SMART" id="SM00354">
    <property type="entry name" value="HTH_LACI"/>
    <property type="match status" value="1"/>
</dbReference>
<dbReference type="UniPathway" id="UPA00916">
    <property type="reaction ID" value="UER00889"/>
</dbReference>
<keyword evidence="15" id="KW-1185">Reference proteome</keyword>
<organism evidence="14 15">
    <name type="scientific">Clostridium sartagoforme</name>
    <dbReference type="NCBI Taxonomy" id="84031"/>
    <lineage>
        <taxon>Bacteria</taxon>
        <taxon>Bacillati</taxon>
        <taxon>Bacillota</taxon>
        <taxon>Clostridia</taxon>
        <taxon>Eubacteriales</taxon>
        <taxon>Clostridiaceae</taxon>
        <taxon>Clostridium</taxon>
    </lineage>
</organism>
<evidence type="ECO:0000256" key="1">
    <source>
        <dbReference type="ARBA" id="ARBA00005380"/>
    </source>
</evidence>
<feature type="binding site" evidence="12">
    <location>
        <position position="602"/>
    </location>
    <ligand>
        <name>K(+)</name>
        <dbReference type="ChEBI" id="CHEBI:29103"/>
    </ligand>
</feature>
<dbReference type="CDD" id="cd01174">
    <property type="entry name" value="ribokinase"/>
    <property type="match status" value="1"/>
</dbReference>
<dbReference type="InterPro" id="IPR028082">
    <property type="entry name" value="Peripla_BP_I"/>
</dbReference>
<feature type="binding site" evidence="12">
    <location>
        <position position="461"/>
    </location>
    <ligand>
        <name>substrate</name>
    </ligand>
</feature>
<dbReference type="InterPro" id="IPR002173">
    <property type="entry name" value="Carboh/pur_kinase_PfkB_CS"/>
</dbReference>
<dbReference type="Pfam" id="PF00356">
    <property type="entry name" value="LacI"/>
    <property type="match status" value="1"/>
</dbReference>
<dbReference type="GO" id="GO:0003677">
    <property type="term" value="F:DNA binding"/>
    <property type="evidence" value="ECO:0007669"/>
    <property type="project" value="UniProtKB-KW"/>
</dbReference>
<comment type="subunit">
    <text evidence="12">Homodimer.</text>
</comment>
<feature type="binding site" evidence="12">
    <location>
        <position position="565"/>
    </location>
    <ligand>
        <name>K(+)</name>
        <dbReference type="ChEBI" id="CHEBI:29103"/>
    </ligand>
</feature>
<dbReference type="InterPro" id="IPR001761">
    <property type="entry name" value="Peripla_BP/Lac1_sug-bd_dom"/>
</dbReference>
<protein>
    <recommendedName>
        <fullName evidence="3 12">Ribokinase</fullName>
        <shortName evidence="12">RK</shortName>
        <ecNumber evidence="2 12">2.7.1.15</ecNumber>
    </recommendedName>
</protein>
<dbReference type="OrthoDB" id="9775849at2"/>
<comment type="caution">
    <text evidence="12">Lacks conserved residue(s) required for the propagation of feature annotation.</text>
</comment>
<feature type="binding site" evidence="12">
    <location>
        <position position="505"/>
    </location>
    <ligand>
        <name>ATP</name>
        <dbReference type="ChEBI" id="CHEBI:30616"/>
    </ligand>
</feature>
<dbReference type="PRINTS" id="PR00990">
    <property type="entry name" value="RIBOKINASE"/>
</dbReference>
<evidence type="ECO:0000256" key="10">
    <source>
        <dbReference type="ARBA" id="ARBA00022958"/>
    </source>
</evidence>
<dbReference type="SUPFAM" id="SSF53822">
    <property type="entry name" value="Periplasmic binding protein-like I"/>
    <property type="match status" value="1"/>
</dbReference>
<comment type="pathway">
    <text evidence="12">Carbohydrate metabolism; D-ribose degradation; D-ribose 5-phosphate from beta-D-ribopyranose: step 2/2.</text>
</comment>
<dbReference type="InterPro" id="IPR011611">
    <property type="entry name" value="PfkB_dom"/>
</dbReference>
<dbReference type="EC" id="2.7.1.15" evidence="2 12"/>
<dbReference type="Pfam" id="PF00294">
    <property type="entry name" value="PfkB"/>
    <property type="match status" value="1"/>
</dbReference>
<feature type="binding site" evidence="12">
    <location>
        <begin position="360"/>
        <end position="364"/>
    </location>
    <ligand>
        <name>substrate</name>
    </ligand>
</feature>
<dbReference type="PANTHER" id="PTHR10584">
    <property type="entry name" value="SUGAR KINASE"/>
    <property type="match status" value="1"/>
</dbReference>
<comment type="cofactor">
    <cofactor evidence="12">
        <name>Mg(2+)</name>
        <dbReference type="ChEBI" id="CHEBI:18420"/>
    </cofactor>
    <text evidence="12">Requires a divalent cation, most likely magnesium in vivo, as an electrophilic catalyst to aid phosphoryl group transfer. It is the chelate of the metal and the nucleotide that is the actual substrate.</text>
</comment>
<evidence type="ECO:0000256" key="11">
    <source>
        <dbReference type="ARBA" id="ARBA00023277"/>
    </source>
</evidence>
<dbReference type="SUPFAM" id="SSF53613">
    <property type="entry name" value="Ribokinase-like"/>
    <property type="match status" value="1"/>
</dbReference>
<keyword evidence="12" id="KW-0963">Cytoplasm</keyword>
<dbReference type="InterPro" id="IPR010982">
    <property type="entry name" value="Lambda_DNA-bd_dom_sf"/>
</dbReference>
<feature type="binding site" evidence="12">
    <location>
        <begin position="537"/>
        <end position="542"/>
    </location>
    <ligand>
        <name>ATP</name>
        <dbReference type="ChEBI" id="CHEBI:30616"/>
    </ligand>
</feature>
<dbReference type="GO" id="GO:0019303">
    <property type="term" value="P:D-ribose catabolic process"/>
    <property type="evidence" value="ECO:0007669"/>
    <property type="project" value="UniProtKB-UniRule"/>
</dbReference>
<feature type="binding site" evidence="12">
    <location>
        <position position="569"/>
    </location>
    <ligand>
        <name>substrate</name>
    </ligand>
</feature>
<keyword evidence="14" id="KW-0238">DNA-binding</keyword>
<dbReference type="PROSITE" id="PS00356">
    <property type="entry name" value="HTH_LACI_1"/>
    <property type="match status" value="1"/>
</dbReference>
<feature type="domain" description="HTH lacI-type" evidence="13">
    <location>
        <begin position="1"/>
        <end position="54"/>
    </location>
</feature>
<evidence type="ECO:0000256" key="5">
    <source>
        <dbReference type="ARBA" id="ARBA00022723"/>
    </source>
</evidence>
<feature type="binding site" evidence="12">
    <location>
        <position position="593"/>
    </location>
    <ligand>
        <name>ATP</name>
        <dbReference type="ChEBI" id="CHEBI:30616"/>
    </ligand>
</feature>
<keyword evidence="7 12" id="KW-0418">Kinase</keyword>
<keyword evidence="8 12" id="KW-0067">ATP-binding</keyword>
<keyword evidence="9 12" id="KW-0460">Magnesium</keyword>
<feature type="binding site" evidence="12">
    <location>
        <begin position="332"/>
        <end position="334"/>
    </location>
    <ligand>
        <name>substrate</name>
    </ligand>
</feature>
<dbReference type="GO" id="GO:0006355">
    <property type="term" value="P:regulation of DNA-templated transcription"/>
    <property type="evidence" value="ECO:0007669"/>
    <property type="project" value="InterPro"/>
</dbReference>
<name>A0A4S2DKX2_9CLOT</name>
<comment type="caution">
    <text evidence="14">The sequence shown here is derived from an EMBL/GenBank/DDBJ whole genome shotgun (WGS) entry which is preliminary data.</text>
</comment>
<keyword evidence="5 12" id="KW-0479">Metal-binding</keyword>
<comment type="similarity">
    <text evidence="12">Belongs to the carbohydrate kinase PfkB family. Ribokinase subfamily.</text>
</comment>
<dbReference type="Gene3D" id="3.40.50.2300">
    <property type="match status" value="2"/>
</dbReference>
<dbReference type="PROSITE" id="PS00583">
    <property type="entry name" value="PFKB_KINASES_1"/>
    <property type="match status" value="1"/>
</dbReference>
<evidence type="ECO:0000313" key="15">
    <source>
        <dbReference type="Proteomes" id="UP000306888"/>
    </source>
</evidence>
<keyword evidence="11 12" id="KW-0119">Carbohydrate metabolism</keyword>
<dbReference type="Proteomes" id="UP000306888">
    <property type="component" value="Unassembled WGS sequence"/>
</dbReference>
<dbReference type="HAMAP" id="MF_01987">
    <property type="entry name" value="Ribokinase"/>
    <property type="match status" value="1"/>
</dbReference>
<dbReference type="EMBL" id="SRYR01000003">
    <property type="protein sequence ID" value="TGY42322.1"/>
    <property type="molecule type" value="Genomic_DNA"/>
</dbReference>
<dbReference type="Pfam" id="PF00532">
    <property type="entry name" value="Peripla_BP_1"/>
    <property type="match status" value="1"/>
</dbReference>
<evidence type="ECO:0000256" key="3">
    <source>
        <dbReference type="ARBA" id="ARBA00016943"/>
    </source>
</evidence>
<dbReference type="InterPro" id="IPR029056">
    <property type="entry name" value="Ribokinase-like"/>
</dbReference>
<evidence type="ECO:0000256" key="2">
    <source>
        <dbReference type="ARBA" id="ARBA00012035"/>
    </source>
</evidence>
<dbReference type="InterPro" id="IPR002139">
    <property type="entry name" value="Ribo/fructo_kinase"/>
</dbReference>
<evidence type="ECO:0000259" key="13">
    <source>
        <dbReference type="PROSITE" id="PS50932"/>
    </source>
</evidence>
<sequence>MNIKEIAKLAGVSISTVSKIVNQKDESISNETRERVLKIVKEYNYTPYASVTANNHKTCLLGILLRSTSSFNSSLNGFIETAQSNGYNTIICNSFSNKDLELKNITSLCKNKVDGVIWEPIDEESILHSAQFKDMNIPFIKINSTSNNSYNIPYEKYGYKITEELINLKHKDIACLINKNHNTAAFLSGYKKCLFDNNITFDEDLIFHQLDDALLSKINNRNISAVISSDYTKAIEFYELMKSLHYRIPEDISLISLKENFVETLSLPKISTFTVLNNDFNSYISNKIIDEIEKRNTTSDAFSQEFFLDNDSTVTLPFKLKSTKITVVGSINMDTYLNVANLPYSGKTVSTSTSSIYPGGKGINQSIGVAKLGHRVTLIGNVGFDLDSNYIYNTLNEYEIDTSGIKRCNNIDTGKAYVFVESSGDSMISILSGANDIFTPDDIEEKKHLFENTGYCLIQSEIPIETVYKACTVAKEYNAKIILKPSACSNIPSEILSSIDIIVPNRNELNELCPNYTSIEDQTDYLLSCGVKTIIVTLGDQGCYVKTVEWNEYFPASNFPSVDNTGASDAFISALASYLLYGYSLRDSVRIANYAAGFCISREGVITSLIDKNSLETYVRQNENSLIVP</sequence>
<evidence type="ECO:0000256" key="9">
    <source>
        <dbReference type="ARBA" id="ARBA00022842"/>
    </source>
</evidence>
<evidence type="ECO:0000256" key="7">
    <source>
        <dbReference type="ARBA" id="ARBA00022777"/>
    </source>
</evidence>
<feature type="binding site" evidence="12">
    <location>
        <position position="599"/>
    </location>
    <ligand>
        <name>K(+)</name>
        <dbReference type="ChEBI" id="CHEBI:29103"/>
    </ligand>
</feature>
<gene>
    <name evidence="12" type="primary">rbsK</name>
    <name evidence="14" type="ORF">E5347_08865</name>
</gene>
<dbReference type="GO" id="GO:0004747">
    <property type="term" value="F:ribokinase activity"/>
    <property type="evidence" value="ECO:0007669"/>
    <property type="project" value="UniProtKB-UniRule"/>
</dbReference>
<feature type="binding site" evidence="12">
    <location>
        <position position="604"/>
    </location>
    <ligand>
        <name>K(+)</name>
        <dbReference type="ChEBI" id="CHEBI:29103"/>
    </ligand>
</feature>
<dbReference type="InterPro" id="IPR011877">
    <property type="entry name" value="Ribokinase"/>
</dbReference>
<dbReference type="CDD" id="cd01392">
    <property type="entry name" value="HTH_LacI"/>
    <property type="match status" value="1"/>
</dbReference>
<keyword evidence="4 12" id="KW-0808">Transferase</keyword>
<dbReference type="CDD" id="cd06267">
    <property type="entry name" value="PBP1_LacI_sugar_binding-like"/>
    <property type="match status" value="1"/>
</dbReference>
<dbReference type="GO" id="GO:0046872">
    <property type="term" value="F:metal ion binding"/>
    <property type="evidence" value="ECO:0007669"/>
    <property type="project" value="UniProtKB-KW"/>
</dbReference>